<keyword evidence="4 6" id="KW-0472">Membrane</keyword>
<accession>A0ABT0AS13</accession>
<dbReference type="EMBL" id="JAAECS010000001">
    <property type="protein sequence ID" value="MCJ1989020.1"/>
    <property type="molecule type" value="Genomic_DNA"/>
</dbReference>
<evidence type="ECO:0000313" key="9">
    <source>
        <dbReference type="Proteomes" id="UP001522450"/>
    </source>
</evidence>
<evidence type="ECO:0000256" key="4">
    <source>
        <dbReference type="ARBA" id="ARBA00023136"/>
    </source>
</evidence>
<protein>
    <submittedName>
        <fullName evidence="8">Phage holin family protein</fullName>
    </submittedName>
</protein>
<evidence type="ECO:0000256" key="1">
    <source>
        <dbReference type="ARBA" id="ARBA00004141"/>
    </source>
</evidence>
<dbReference type="EMBL" id="JAAECS010000002">
    <property type="protein sequence ID" value="MCJ1989391.1"/>
    <property type="molecule type" value="Genomic_DNA"/>
</dbReference>
<dbReference type="Proteomes" id="UP001522450">
    <property type="component" value="Unassembled WGS sequence"/>
</dbReference>
<comment type="caution">
    <text evidence="8">The sequence shown here is derived from an EMBL/GenBank/DDBJ whole genome shotgun (WGS) entry which is preliminary data.</text>
</comment>
<organism evidence="8 9">
    <name type="scientific">Pseudolactococcus carnosus</name>
    <dbReference type="NCBI Taxonomy" id="2749961"/>
    <lineage>
        <taxon>Bacteria</taxon>
        <taxon>Bacillati</taxon>
        <taxon>Bacillota</taxon>
        <taxon>Bacilli</taxon>
        <taxon>Lactobacillales</taxon>
        <taxon>Streptococcaceae</taxon>
        <taxon>Pseudolactococcus</taxon>
    </lineage>
</organism>
<dbReference type="NCBIfam" id="TIGR01593">
    <property type="entry name" value="holin_tox_secr"/>
    <property type="match status" value="1"/>
</dbReference>
<keyword evidence="9" id="KW-1185">Reference proteome</keyword>
<evidence type="ECO:0000256" key="6">
    <source>
        <dbReference type="SAM" id="Phobius"/>
    </source>
</evidence>
<comment type="subcellular location">
    <subcellularLocation>
        <location evidence="1">Membrane</location>
        <topology evidence="1">Multi-pass membrane protein</topology>
    </subcellularLocation>
</comment>
<evidence type="ECO:0000256" key="2">
    <source>
        <dbReference type="ARBA" id="ARBA00022692"/>
    </source>
</evidence>
<feature type="transmembrane region" description="Helical" evidence="6">
    <location>
        <begin position="66"/>
        <end position="86"/>
    </location>
</feature>
<reference evidence="8" key="1">
    <citation type="submission" date="2020-01" db="EMBL/GenBank/DDBJ databases">
        <authorList>
            <person name="Hilgarth M."/>
            <person name="Vogel R.F."/>
        </authorList>
    </citation>
    <scope>NUCLEOTIDE SEQUENCE</scope>
    <source>
        <strain evidence="8">TMW22177</strain>
    </source>
</reference>
<proteinExistence type="inferred from homology"/>
<dbReference type="Pfam" id="PF05105">
    <property type="entry name" value="Phage_holin_4_1"/>
    <property type="match status" value="1"/>
</dbReference>
<evidence type="ECO:0000256" key="3">
    <source>
        <dbReference type="ARBA" id="ARBA00022989"/>
    </source>
</evidence>
<reference evidence="8 9" key="2">
    <citation type="journal article" date="2022" name="Microbiol. Res.">
        <title>Comparative genome analysis, predicted lifestyle and antimicrobial strategies of Lactococcus carnosus and Lactococcus paracarnosus isolated from meat.</title>
        <authorList>
            <person name="Werum V."/>
            <person name="Ehrmann M."/>
            <person name="Vogel R."/>
            <person name="Hilgarth M."/>
        </authorList>
    </citation>
    <scope>NUCLEOTIDE SEQUENCE [LARGE SCALE GENOMIC DNA]</scope>
    <source>
        <strain evidence="8 9">TMW22177</strain>
    </source>
</reference>
<name>A0ABT0AS13_9LACT</name>
<dbReference type="RefSeq" id="WP_244034187.1">
    <property type="nucleotide sequence ID" value="NZ_JAAECS010000001.1"/>
</dbReference>
<sequence>MKSFNEISLLFAGIGSVLLGFLGGMDNLLHALLFMIVLDFLTGLIKSVANKQLSSKIGGKGIAKKVMILLIVAVSVEVEVLIGQAIPLREVVILFYLSNEGISLLENVSEFLPIPQKLKDYFLQLRKDE</sequence>
<gene>
    <name evidence="7" type="ORF">GYN21_02195</name>
    <name evidence="8" type="ORF">GYN21_04080</name>
</gene>
<evidence type="ECO:0000313" key="8">
    <source>
        <dbReference type="EMBL" id="MCJ1989391.1"/>
    </source>
</evidence>
<feature type="transmembrane region" description="Helical" evidence="6">
    <location>
        <begin position="7"/>
        <end position="22"/>
    </location>
</feature>
<keyword evidence="3 6" id="KW-1133">Transmembrane helix</keyword>
<evidence type="ECO:0000313" key="7">
    <source>
        <dbReference type="EMBL" id="MCJ1989020.1"/>
    </source>
</evidence>
<keyword evidence="2 6" id="KW-0812">Transmembrane</keyword>
<comment type="similarity">
    <text evidence="5">Belongs to the bacteriophage holin family. Cp-1 holin subfamily.</text>
</comment>
<evidence type="ECO:0000256" key="5">
    <source>
        <dbReference type="ARBA" id="ARBA00023600"/>
    </source>
</evidence>
<dbReference type="InterPro" id="IPR006480">
    <property type="entry name" value="Phage_holin_4_1"/>
</dbReference>
<feature type="transmembrane region" description="Helical" evidence="6">
    <location>
        <begin position="28"/>
        <end position="45"/>
    </location>
</feature>